<dbReference type="InterPro" id="IPR002474">
    <property type="entry name" value="CarbamoylP_synth_ssu_N"/>
</dbReference>
<feature type="region of interest" description="Disordered" evidence="1">
    <location>
        <begin position="300"/>
        <end position="323"/>
    </location>
</feature>
<proteinExistence type="predicted"/>
<dbReference type="Gene3D" id="3.50.30.20">
    <property type="entry name" value="Carbamoyl-phosphate synthase small subunit, N-terminal domain"/>
    <property type="match status" value="1"/>
</dbReference>
<evidence type="ECO:0000256" key="1">
    <source>
        <dbReference type="SAM" id="MobiDB-lite"/>
    </source>
</evidence>
<dbReference type="Pfam" id="PF00988">
    <property type="entry name" value="CPSase_sm_chain"/>
    <property type="match status" value="1"/>
</dbReference>
<accession>A0A5M3WSB6</accession>
<evidence type="ECO:0000313" key="3">
    <source>
        <dbReference type="EMBL" id="GES12277.1"/>
    </source>
</evidence>
<protein>
    <recommendedName>
        <fullName evidence="2">Carbamoyl-phosphate synthase small subunit N-terminal domain-containing protein</fullName>
    </recommendedName>
</protein>
<comment type="caution">
    <text evidence="3">The sequence shown here is derived from an EMBL/GenBank/DDBJ whole genome shotgun (WGS) entry which is preliminary data.</text>
</comment>
<feature type="domain" description="Carbamoyl-phosphate synthase small subunit N-terminal" evidence="2">
    <location>
        <begin position="1"/>
        <end position="83"/>
    </location>
</feature>
<sequence>MVRLYPRRGPTSGCVNEEDPESGRVWVAGYVVREPARVASNWRATTSLEDYLRRQGVVGIAVRGTRALTRHLRERGAMRAGVFSGDALAPVAELVARVQRPPGESGPWLTSLRRPVDDPAATASYDHWCEAGLLTIVSGSKSSLPPPRSTANGAKPVCSPWSPASSRLSRHRLIGFAWQPSTRGAPTSRGWKVPSLGWMYGWRAPEFHTPERLRRVRSSRQGTQPLSGSTMNYPAVTLRFITPRKAELSVLDIRASRERRYHATCGAQWSKRTASAMTAPSAALLPYIVVSPAISWSAPRSSGTCRATPRSPPRGSGVRAGADRPGLIGSRNCSIIAP</sequence>
<dbReference type="Proteomes" id="UP000331127">
    <property type="component" value="Unassembled WGS sequence"/>
</dbReference>
<keyword evidence="4" id="KW-1185">Reference proteome</keyword>
<dbReference type="AlphaFoldDB" id="A0A5M3WSB6"/>
<gene>
    <name evidence="3" type="ORF">Amac_058740</name>
</gene>
<dbReference type="SUPFAM" id="SSF52021">
    <property type="entry name" value="Carbamoyl phosphate synthetase, small subunit N-terminal domain"/>
    <property type="match status" value="1"/>
</dbReference>
<reference evidence="3 4" key="1">
    <citation type="submission" date="2019-10" db="EMBL/GenBank/DDBJ databases">
        <title>Whole genome shotgun sequence of Acrocarpospora macrocephala NBRC 16266.</title>
        <authorList>
            <person name="Ichikawa N."/>
            <person name="Kimura A."/>
            <person name="Kitahashi Y."/>
            <person name="Komaki H."/>
            <person name="Oguchi A."/>
        </authorList>
    </citation>
    <scope>NUCLEOTIDE SEQUENCE [LARGE SCALE GENOMIC DNA]</scope>
    <source>
        <strain evidence="3 4">NBRC 16266</strain>
    </source>
</reference>
<evidence type="ECO:0000259" key="2">
    <source>
        <dbReference type="SMART" id="SM01097"/>
    </source>
</evidence>
<feature type="region of interest" description="Disordered" evidence="1">
    <location>
        <begin position="142"/>
        <end position="161"/>
    </location>
</feature>
<evidence type="ECO:0000313" key="4">
    <source>
        <dbReference type="Proteomes" id="UP000331127"/>
    </source>
</evidence>
<name>A0A5M3WSB6_9ACTN</name>
<dbReference type="EMBL" id="BLAE01000035">
    <property type="protein sequence ID" value="GES12277.1"/>
    <property type="molecule type" value="Genomic_DNA"/>
</dbReference>
<dbReference type="InterPro" id="IPR036480">
    <property type="entry name" value="CarbP_synth_ssu_N_sf"/>
</dbReference>
<organism evidence="3 4">
    <name type="scientific">Acrocarpospora macrocephala</name>
    <dbReference type="NCBI Taxonomy" id="150177"/>
    <lineage>
        <taxon>Bacteria</taxon>
        <taxon>Bacillati</taxon>
        <taxon>Actinomycetota</taxon>
        <taxon>Actinomycetes</taxon>
        <taxon>Streptosporangiales</taxon>
        <taxon>Streptosporangiaceae</taxon>
        <taxon>Acrocarpospora</taxon>
    </lineage>
</organism>
<dbReference type="SMART" id="SM01097">
    <property type="entry name" value="CPSase_sm_chain"/>
    <property type="match status" value="1"/>
</dbReference>